<keyword evidence="9 12" id="KW-0418">Kinase</keyword>
<evidence type="ECO:0000256" key="9">
    <source>
        <dbReference type="ARBA" id="ARBA00022777"/>
    </source>
</evidence>
<comment type="similarity">
    <text evidence="3 12">Belongs to the phosphoglycerate kinase family.</text>
</comment>
<evidence type="ECO:0000313" key="14">
    <source>
        <dbReference type="EMBL" id="GAY56827.1"/>
    </source>
</evidence>
<evidence type="ECO:0000256" key="10">
    <source>
        <dbReference type="ARBA" id="ARBA00022840"/>
    </source>
</evidence>
<comment type="caution">
    <text evidence="14">The sequence shown here is derived from an EMBL/GenBank/DDBJ whole genome shotgun (WGS) entry which is preliminary data.</text>
</comment>
<comment type="subunit">
    <text evidence="13">Monomer.</text>
</comment>
<dbReference type="PROSITE" id="PS51625">
    <property type="entry name" value="SAM_MT_TRMB"/>
    <property type="match status" value="1"/>
</dbReference>
<keyword evidence="11" id="KW-0460">Magnesium</keyword>
<gene>
    <name evidence="14" type="ORF">CUMW_174870</name>
</gene>
<evidence type="ECO:0000256" key="4">
    <source>
        <dbReference type="ARBA" id="ARBA00022603"/>
    </source>
</evidence>
<evidence type="ECO:0000256" key="1">
    <source>
        <dbReference type="ARBA" id="ARBA00000142"/>
    </source>
</evidence>
<dbReference type="GO" id="GO:0043531">
    <property type="term" value="F:ADP binding"/>
    <property type="evidence" value="ECO:0007669"/>
    <property type="project" value="TreeGrafter"/>
</dbReference>
<dbReference type="InterPro" id="IPR015824">
    <property type="entry name" value="Phosphoglycerate_kinase_N"/>
</dbReference>
<evidence type="ECO:0000256" key="3">
    <source>
        <dbReference type="ARBA" id="ARBA00008982"/>
    </source>
</evidence>
<dbReference type="SUPFAM" id="SSF53748">
    <property type="entry name" value="Phosphoglycerate kinase"/>
    <property type="match status" value="1"/>
</dbReference>
<dbReference type="GO" id="GO:0006096">
    <property type="term" value="P:glycolytic process"/>
    <property type="evidence" value="ECO:0007669"/>
    <property type="project" value="InterPro"/>
</dbReference>
<dbReference type="PRINTS" id="PR00477">
    <property type="entry name" value="PHGLYCKINASE"/>
</dbReference>
<dbReference type="GO" id="GO:0005524">
    <property type="term" value="F:ATP binding"/>
    <property type="evidence" value="ECO:0007669"/>
    <property type="project" value="UniProtKB-KW"/>
</dbReference>
<keyword evidence="8" id="KW-0547">Nucleotide-binding</keyword>
<keyword evidence="15" id="KW-1185">Reference proteome</keyword>
<comment type="catalytic activity">
    <reaction evidence="12">
        <text>(2R)-3-phosphoglycerate + ATP = (2R)-3-phospho-glyceroyl phosphate + ADP</text>
        <dbReference type="Rhea" id="RHEA:14801"/>
        <dbReference type="ChEBI" id="CHEBI:30616"/>
        <dbReference type="ChEBI" id="CHEBI:57604"/>
        <dbReference type="ChEBI" id="CHEBI:58272"/>
        <dbReference type="ChEBI" id="CHEBI:456216"/>
        <dbReference type="EC" id="2.7.2.3"/>
    </reaction>
</comment>
<proteinExistence type="inferred from homology"/>
<dbReference type="Proteomes" id="UP000236630">
    <property type="component" value="Unassembled WGS sequence"/>
</dbReference>
<evidence type="ECO:0000256" key="2">
    <source>
        <dbReference type="ARBA" id="ARBA00001946"/>
    </source>
</evidence>
<organism evidence="14 15">
    <name type="scientific">Citrus unshiu</name>
    <name type="common">Satsuma mandarin</name>
    <name type="synonym">Citrus nobilis var. unshiu</name>
    <dbReference type="NCBI Taxonomy" id="55188"/>
    <lineage>
        <taxon>Eukaryota</taxon>
        <taxon>Viridiplantae</taxon>
        <taxon>Streptophyta</taxon>
        <taxon>Embryophyta</taxon>
        <taxon>Tracheophyta</taxon>
        <taxon>Spermatophyta</taxon>
        <taxon>Magnoliopsida</taxon>
        <taxon>eudicotyledons</taxon>
        <taxon>Gunneridae</taxon>
        <taxon>Pentapetalae</taxon>
        <taxon>rosids</taxon>
        <taxon>malvids</taxon>
        <taxon>Sapindales</taxon>
        <taxon>Rutaceae</taxon>
        <taxon>Aurantioideae</taxon>
        <taxon>Citrus</taxon>
    </lineage>
</organism>
<dbReference type="Pfam" id="PF02390">
    <property type="entry name" value="Methyltransf_4"/>
    <property type="match status" value="1"/>
</dbReference>
<dbReference type="GO" id="GO:0005829">
    <property type="term" value="C:cytosol"/>
    <property type="evidence" value="ECO:0007669"/>
    <property type="project" value="TreeGrafter"/>
</dbReference>
<dbReference type="Gene3D" id="3.40.50.150">
    <property type="entry name" value="Vaccinia Virus protein VP39"/>
    <property type="match status" value="1"/>
</dbReference>
<comment type="cofactor">
    <cofactor evidence="2">
        <name>Mg(2+)</name>
        <dbReference type="ChEBI" id="CHEBI:18420"/>
    </cofactor>
</comment>
<evidence type="ECO:0000256" key="12">
    <source>
        <dbReference type="RuleBase" id="RU000532"/>
    </source>
</evidence>
<evidence type="ECO:0000313" key="15">
    <source>
        <dbReference type="Proteomes" id="UP000236630"/>
    </source>
</evidence>
<dbReference type="PANTHER" id="PTHR11406">
    <property type="entry name" value="PHOSPHOGLYCERATE KINASE"/>
    <property type="match status" value="1"/>
</dbReference>
<evidence type="ECO:0000256" key="13">
    <source>
        <dbReference type="RuleBase" id="RU000696"/>
    </source>
</evidence>
<evidence type="ECO:0000256" key="8">
    <source>
        <dbReference type="ARBA" id="ARBA00022741"/>
    </source>
</evidence>
<evidence type="ECO:0000256" key="5">
    <source>
        <dbReference type="ARBA" id="ARBA00022679"/>
    </source>
</evidence>
<evidence type="ECO:0000256" key="6">
    <source>
        <dbReference type="ARBA" id="ARBA00022691"/>
    </source>
</evidence>
<dbReference type="InterPro" id="IPR003358">
    <property type="entry name" value="tRNA_(Gua-N-7)_MeTrfase_Trmb"/>
</dbReference>
<protein>
    <recommendedName>
        <fullName evidence="12">Phosphoglycerate kinase</fullName>
        <ecNumber evidence="12">2.7.2.3</ecNumber>
    </recommendedName>
</protein>
<dbReference type="EMBL" id="BDQV01000146">
    <property type="protein sequence ID" value="GAY56827.1"/>
    <property type="molecule type" value="Genomic_DNA"/>
</dbReference>
<keyword evidence="7" id="KW-0819">tRNA processing</keyword>
<keyword evidence="10" id="KW-0067">ATP-binding</keyword>
<dbReference type="InterPro" id="IPR036043">
    <property type="entry name" value="Phosphoglycerate_kinase_sf"/>
</dbReference>
<dbReference type="EC" id="2.7.2.3" evidence="12"/>
<reference evidence="14 15" key="1">
    <citation type="journal article" date="2017" name="Front. Genet.">
        <title>Draft sequencing of the heterozygous diploid genome of Satsuma (Citrus unshiu Marc.) using a hybrid assembly approach.</title>
        <authorList>
            <person name="Shimizu T."/>
            <person name="Tanizawa Y."/>
            <person name="Mochizuki T."/>
            <person name="Nagasaki H."/>
            <person name="Yoshioka T."/>
            <person name="Toyoda A."/>
            <person name="Fujiyama A."/>
            <person name="Kaminuma E."/>
            <person name="Nakamura Y."/>
        </authorList>
    </citation>
    <scope>NUCLEOTIDE SEQUENCE [LARGE SCALE GENOMIC DNA]</scope>
    <source>
        <strain evidence="15">cv. Miyagawa wase</strain>
    </source>
</reference>
<accession>A0A2H5PWT3</accession>
<sequence>MAQVHSHSEVLLLNKFSFCNFPSKLLQRKRSCSFTRNDAVLPNHRRVQSSSPVALKVAVADDVKKSSNDTEDHICDGIESDVLPHIQTLRRFPKVELAGKVALVRFDSTILLNQELDPRSRSVFSALFTIKYLLEFGAKVILASDWSNKINSNVLSAEYVADVFSSALKYQVVTAKRLSYKISLDVGAFKKTDILLLENLSEFKEEVANCSKFAQLLSSGVDIFVNDSFSLSHKILASTVGVARFCYACVAGFHFEESLFQLRKMAKLDEKPYAAIIGGGNLCNKAAALHFLASRCDGLIFVGLMSFQIMHALGLPVPPELVEKGANDAASDLIQFARDKNITILYPKDFWCTKIHHPNQVEIFPSHGIPDGWEPVDIGPRSVEEITSTITKCKAFPFDIDWSAAYHDPAQPLVVDIGSGNGLFLLGMARKRKDLNFLGLEVNEKLVTHCRDSLQLSGITNGYFIATNATSTFRSIVASYPGKLILVSIQRSLVEAVSDLLVHDGKVFLQSDIEEVMLRMKQQFLEYGKGKLVLVQDECDTKTNQGGWLGENPFGVQSDWEQHVIDRGAPMVD</sequence>
<dbReference type="Pfam" id="PF00162">
    <property type="entry name" value="PGK"/>
    <property type="match status" value="1"/>
</dbReference>
<dbReference type="GO" id="GO:0006094">
    <property type="term" value="P:gluconeogenesis"/>
    <property type="evidence" value="ECO:0007669"/>
    <property type="project" value="TreeGrafter"/>
</dbReference>
<keyword evidence="5 12" id="KW-0808">Transferase</keyword>
<dbReference type="Gene3D" id="3.40.50.1260">
    <property type="entry name" value="Phosphoglycerate kinase, N-terminal domain"/>
    <property type="match status" value="2"/>
</dbReference>
<keyword evidence="4" id="KW-0489">Methyltransferase</keyword>
<evidence type="ECO:0000256" key="11">
    <source>
        <dbReference type="ARBA" id="ARBA00022842"/>
    </source>
</evidence>
<dbReference type="SUPFAM" id="SSF53335">
    <property type="entry name" value="S-adenosyl-L-methionine-dependent methyltransferases"/>
    <property type="match status" value="1"/>
</dbReference>
<dbReference type="AlphaFoldDB" id="A0A2H5PWT3"/>
<name>A0A2H5PWT3_CITUN</name>
<keyword evidence="6" id="KW-0949">S-adenosyl-L-methionine</keyword>
<dbReference type="GO" id="GO:0004618">
    <property type="term" value="F:phosphoglycerate kinase activity"/>
    <property type="evidence" value="ECO:0007669"/>
    <property type="project" value="UniProtKB-EC"/>
</dbReference>
<dbReference type="InterPro" id="IPR029063">
    <property type="entry name" value="SAM-dependent_MTases_sf"/>
</dbReference>
<evidence type="ECO:0000256" key="7">
    <source>
        <dbReference type="ARBA" id="ARBA00022694"/>
    </source>
</evidence>
<dbReference type="PANTHER" id="PTHR11406:SF32">
    <property type="entry name" value="PHOSPHOGLYCERATE KINASE"/>
    <property type="match status" value="1"/>
</dbReference>
<dbReference type="GO" id="GO:0008176">
    <property type="term" value="F:tRNA (guanine(46)-N7)-methyltransferase activity"/>
    <property type="evidence" value="ECO:0007669"/>
    <property type="project" value="UniProtKB-EC"/>
</dbReference>
<dbReference type="InterPro" id="IPR001576">
    <property type="entry name" value="Phosphoglycerate_kinase"/>
</dbReference>
<comment type="catalytic activity">
    <reaction evidence="1">
        <text>guanosine(46) in tRNA + S-adenosyl-L-methionine = N(7)-methylguanosine(46) in tRNA + S-adenosyl-L-homocysteine</text>
        <dbReference type="Rhea" id="RHEA:42708"/>
        <dbReference type="Rhea" id="RHEA-COMP:10188"/>
        <dbReference type="Rhea" id="RHEA-COMP:10189"/>
        <dbReference type="ChEBI" id="CHEBI:57856"/>
        <dbReference type="ChEBI" id="CHEBI:59789"/>
        <dbReference type="ChEBI" id="CHEBI:74269"/>
        <dbReference type="ChEBI" id="CHEBI:74480"/>
        <dbReference type="EC" id="2.1.1.33"/>
    </reaction>
</comment>